<evidence type="ECO:0000256" key="1">
    <source>
        <dbReference type="SAM" id="Phobius"/>
    </source>
</evidence>
<dbReference type="Proteomes" id="UP001624684">
    <property type="component" value="Unassembled WGS sequence"/>
</dbReference>
<feature type="domain" description="YcxB-like C-terminal" evidence="2">
    <location>
        <begin position="143"/>
        <end position="199"/>
    </location>
</feature>
<comment type="caution">
    <text evidence="3">The sequence shown here is derived from an EMBL/GenBank/DDBJ whole genome shotgun (WGS) entry which is preliminary data.</text>
</comment>
<dbReference type="RefSeq" id="WP_407068787.1">
    <property type="nucleotide sequence ID" value="NZ_JBJJXE010000003.1"/>
</dbReference>
<keyword evidence="1" id="KW-0812">Transmembrane</keyword>
<reference evidence="3 4" key="1">
    <citation type="submission" date="2024-11" db="EMBL/GenBank/DDBJ databases">
        <title>First Report of Moraxella oculi in Brazil in an Infectious Bovine Keratoconjunctivitis Outbreak.</title>
        <authorList>
            <person name="Carvalho C.V."/>
            <person name="Domingues R."/>
            <person name="Coutinho C."/>
            <person name="Honorio N.T.B.S."/>
            <person name="Faza D.R.L.R."/>
            <person name="Carvalho W.A."/>
            <person name="Machado A.B.F."/>
            <person name="Martins M.F."/>
            <person name="Gaspar E.B."/>
        </authorList>
    </citation>
    <scope>NUCLEOTIDE SEQUENCE [LARGE SCALE GENOMIC DNA]</scope>
    <source>
        <strain evidence="3 4">2117LE</strain>
    </source>
</reference>
<sequence length="218" mass="24660">MSKALYPYTLKPVALNMTKDEFQNAQLALFEKSTNNFTLSSIRTKEWFIIALVVLAAIAGLIFVTGYSTIIFWVMLILTALYLVVRTAGLKWYVRREYEKQANAVKMPDEMAKIQLGVQAHGIVMSMPTQTNLFDNPQMRGMQMRSTPLQSAVIPWTAVSSWDETDGYIFVMFDMKGQKGSQVIPKRLQDNGLPIKTIIKHLSEVKSKGLESLTNTQK</sequence>
<gene>
    <name evidence="3" type="ORF">ACJHVH_03580</name>
</gene>
<feature type="transmembrane region" description="Helical" evidence="1">
    <location>
        <begin position="70"/>
        <end position="94"/>
    </location>
</feature>
<evidence type="ECO:0000313" key="4">
    <source>
        <dbReference type="Proteomes" id="UP001624684"/>
    </source>
</evidence>
<proteinExistence type="predicted"/>
<keyword evidence="1" id="KW-1133">Transmembrane helix</keyword>
<feature type="transmembrane region" description="Helical" evidence="1">
    <location>
        <begin position="47"/>
        <end position="64"/>
    </location>
</feature>
<evidence type="ECO:0000259" key="2">
    <source>
        <dbReference type="Pfam" id="PF14317"/>
    </source>
</evidence>
<name>A0ABW8UAR8_9GAMM</name>
<accession>A0ABW8UAR8</accession>
<dbReference type="Pfam" id="PF14317">
    <property type="entry name" value="YcxB"/>
    <property type="match status" value="1"/>
</dbReference>
<keyword evidence="4" id="KW-1185">Reference proteome</keyword>
<dbReference type="EMBL" id="JBJJXE010000003">
    <property type="protein sequence ID" value="MFL1732081.1"/>
    <property type="molecule type" value="Genomic_DNA"/>
</dbReference>
<protein>
    <submittedName>
        <fullName evidence="3">YcxB family protein</fullName>
    </submittedName>
</protein>
<dbReference type="InterPro" id="IPR025588">
    <property type="entry name" value="YcxB-like_C"/>
</dbReference>
<evidence type="ECO:0000313" key="3">
    <source>
        <dbReference type="EMBL" id="MFL1732081.1"/>
    </source>
</evidence>
<keyword evidence="1" id="KW-0472">Membrane</keyword>
<organism evidence="3 4">
    <name type="scientific">Moraxella oculi</name>
    <dbReference type="NCBI Taxonomy" id="2940516"/>
    <lineage>
        <taxon>Bacteria</taxon>
        <taxon>Pseudomonadati</taxon>
        <taxon>Pseudomonadota</taxon>
        <taxon>Gammaproteobacteria</taxon>
        <taxon>Moraxellales</taxon>
        <taxon>Moraxellaceae</taxon>
        <taxon>Moraxella</taxon>
    </lineage>
</organism>